<gene>
    <name evidence="3" type="ORF">CLV63_111108</name>
</gene>
<evidence type="ECO:0008006" key="5">
    <source>
        <dbReference type="Google" id="ProtNLM"/>
    </source>
</evidence>
<dbReference type="Proteomes" id="UP000240542">
    <property type="component" value="Unassembled WGS sequence"/>
</dbReference>
<accession>A0A2P8DH30</accession>
<reference evidence="3 4" key="1">
    <citation type="submission" date="2018-03" db="EMBL/GenBank/DDBJ databases">
        <title>Genomic Encyclopedia of Archaeal and Bacterial Type Strains, Phase II (KMG-II): from individual species to whole genera.</title>
        <authorList>
            <person name="Goeker M."/>
        </authorList>
    </citation>
    <scope>NUCLEOTIDE SEQUENCE [LARGE SCALE GENOMIC DNA]</scope>
    <source>
        <strain evidence="3 4">DSM 45312</strain>
    </source>
</reference>
<dbReference type="RefSeq" id="WP_106583898.1">
    <property type="nucleotide sequence ID" value="NZ_PYGA01000011.1"/>
</dbReference>
<protein>
    <recommendedName>
        <fullName evidence="5">DUF4333 domain-containing protein</fullName>
    </recommendedName>
</protein>
<feature type="signal peptide" evidence="2">
    <location>
        <begin position="1"/>
        <end position="23"/>
    </location>
</feature>
<dbReference type="EMBL" id="PYGA01000011">
    <property type="protein sequence ID" value="PSK96513.1"/>
    <property type="molecule type" value="Genomic_DNA"/>
</dbReference>
<comment type="caution">
    <text evidence="3">The sequence shown here is derived from an EMBL/GenBank/DDBJ whole genome shotgun (WGS) entry which is preliminary data.</text>
</comment>
<evidence type="ECO:0000256" key="2">
    <source>
        <dbReference type="SAM" id="SignalP"/>
    </source>
</evidence>
<evidence type="ECO:0000313" key="4">
    <source>
        <dbReference type="Proteomes" id="UP000240542"/>
    </source>
</evidence>
<keyword evidence="4" id="KW-1185">Reference proteome</keyword>
<dbReference type="AlphaFoldDB" id="A0A2P8DH30"/>
<feature type="chain" id="PRO_5015169144" description="DUF4333 domain-containing protein" evidence="2">
    <location>
        <begin position="24"/>
        <end position="218"/>
    </location>
</feature>
<keyword evidence="2" id="KW-0732">Signal</keyword>
<proteinExistence type="predicted"/>
<organism evidence="3 4">
    <name type="scientific">Murinocardiopsis flavida</name>
    <dbReference type="NCBI Taxonomy" id="645275"/>
    <lineage>
        <taxon>Bacteria</taxon>
        <taxon>Bacillati</taxon>
        <taxon>Actinomycetota</taxon>
        <taxon>Actinomycetes</taxon>
        <taxon>Streptosporangiales</taxon>
        <taxon>Nocardiopsidaceae</taxon>
        <taxon>Murinocardiopsis</taxon>
    </lineage>
</organism>
<evidence type="ECO:0000256" key="1">
    <source>
        <dbReference type="SAM" id="MobiDB-lite"/>
    </source>
</evidence>
<evidence type="ECO:0000313" key="3">
    <source>
        <dbReference type="EMBL" id="PSK96513.1"/>
    </source>
</evidence>
<name>A0A2P8DH30_9ACTN</name>
<feature type="region of interest" description="Disordered" evidence="1">
    <location>
        <begin position="39"/>
        <end position="58"/>
    </location>
</feature>
<sequence length="218" mass="24094">MSPLNRTTSLRAALTLVAVLPLAACGGPDLDRLRSGAIPEKTQQMPESDLPEEPGRDAPFGEKIEWRVLADTNRFARSFDPESTAECPEVDRTRNSTITCTVTYMDTPAEWDVAIKGGRFVSSYKLKPKGRQVVRDIVEDELRLEVDSETVRCDMDPVHVIDPDGDKQTTCEWGRADDSWKTDEREGVVSIGSYSYLNGVKGDVFTFADADEGSSDAK</sequence>
<dbReference type="OrthoDB" id="3436992at2"/>